<dbReference type="Gene3D" id="3.30.760.10">
    <property type="entry name" value="RNA Cap, Translation Initiation Factor Eif4e"/>
    <property type="match status" value="1"/>
</dbReference>
<dbReference type="GO" id="GO:0006417">
    <property type="term" value="P:regulation of translation"/>
    <property type="evidence" value="ECO:0007669"/>
    <property type="project" value="UniProtKB-KW"/>
</dbReference>
<reference evidence="8" key="2">
    <citation type="submission" date="2020-06" db="EMBL/GenBank/DDBJ databases">
        <authorList>
            <person name="Ji K."/>
            <person name="Li J."/>
        </authorList>
    </citation>
    <scope>NUCLEOTIDE SEQUENCE</scope>
    <source>
        <strain evidence="8">JKM2019</strain>
        <tissue evidence="8">Whole body</tissue>
    </source>
</reference>
<dbReference type="Pfam" id="PF01652">
    <property type="entry name" value="IF4E"/>
    <property type="match status" value="1"/>
</dbReference>
<dbReference type="GO" id="GO:0000340">
    <property type="term" value="F:RNA 7-methylguanosine cap binding"/>
    <property type="evidence" value="ECO:0007669"/>
    <property type="project" value="TreeGrafter"/>
</dbReference>
<dbReference type="PANTHER" id="PTHR11960:SF8">
    <property type="entry name" value="EUKARYOTIC TRANSLATION INITIATION FACTOR 4E1-RELATED"/>
    <property type="match status" value="1"/>
</dbReference>
<comment type="caution">
    <text evidence="9">The sequence shown here is derived from an EMBL/GenBank/DDBJ whole genome shotgun (WGS) entry which is preliminary data.</text>
</comment>
<dbReference type="InterPro" id="IPR001040">
    <property type="entry name" value="TIF_eIF_4E"/>
</dbReference>
<sequence length="211" mass="24269">MSEKPAESLKQESGTNEQDVVATGSSTLQPAAARLVSELQTKHPLQNTWDLWYYKNVSSVFEENLFNITSVDTVEDFWGLFNHIEFASKLNVNCAYYFFKKGIRPMWEDPINKSGGRWLINMKKTYDSTDKYWLELLLCLIGEGFDDFNDYVCGAFVVIKKSQDRIGIWTKEASNRDANMHIGNVIKKRTNYNGGINFEAHDSSKTNFYQV</sequence>
<gene>
    <name evidence="9" type="primary">EIF4E_2</name>
    <name evidence="9" type="ORF">DERF_006909</name>
    <name evidence="8" type="ORF">HUG17_1442</name>
</gene>
<dbReference type="EMBL" id="ASGP02000003">
    <property type="protein sequence ID" value="KAH9516149.1"/>
    <property type="molecule type" value="Genomic_DNA"/>
</dbReference>
<dbReference type="GO" id="GO:0003743">
    <property type="term" value="F:translation initiation factor activity"/>
    <property type="evidence" value="ECO:0007669"/>
    <property type="project" value="UniProtKB-KW"/>
</dbReference>
<dbReference type="InterPro" id="IPR023398">
    <property type="entry name" value="TIF_eIF4e-like"/>
</dbReference>
<dbReference type="SUPFAM" id="SSF55418">
    <property type="entry name" value="eIF4e-like"/>
    <property type="match status" value="1"/>
</dbReference>
<dbReference type="Proteomes" id="UP000828236">
    <property type="component" value="Unassembled WGS sequence"/>
</dbReference>
<feature type="compositionally biased region" description="Polar residues" evidence="7">
    <location>
        <begin position="11"/>
        <end position="22"/>
    </location>
</feature>
<keyword evidence="5 6" id="KW-0648">Protein biosynthesis</keyword>
<evidence type="ECO:0000256" key="7">
    <source>
        <dbReference type="SAM" id="MobiDB-lite"/>
    </source>
</evidence>
<dbReference type="OrthoDB" id="590761at2759"/>
<keyword evidence="4 6" id="KW-0694">RNA-binding</keyword>
<evidence type="ECO:0000313" key="8">
    <source>
        <dbReference type="EMBL" id="KAH7645904.1"/>
    </source>
</evidence>
<evidence type="ECO:0000256" key="2">
    <source>
        <dbReference type="ARBA" id="ARBA00022540"/>
    </source>
</evidence>
<feature type="region of interest" description="Disordered" evidence="7">
    <location>
        <begin position="1"/>
        <end position="22"/>
    </location>
</feature>
<reference evidence="9" key="1">
    <citation type="submission" date="2013-05" db="EMBL/GenBank/DDBJ databases">
        <authorList>
            <person name="Yim A.K.Y."/>
            <person name="Chan T.F."/>
            <person name="Ji K.M."/>
            <person name="Liu X.Y."/>
            <person name="Zhou J.W."/>
            <person name="Li R.Q."/>
            <person name="Yang K.Y."/>
            <person name="Li J."/>
            <person name="Li M."/>
            <person name="Law P.T.W."/>
            <person name="Wu Y.L."/>
            <person name="Cai Z.L."/>
            <person name="Qin H."/>
            <person name="Bao Y."/>
            <person name="Leung R.K.K."/>
            <person name="Ng P.K.S."/>
            <person name="Zou J."/>
            <person name="Zhong X.J."/>
            <person name="Ran P.X."/>
            <person name="Zhong N.S."/>
            <person name="Liu Z.G."/>
            <person name="Tsui S.K.W."/>
        </authorList>
    </citation>
    <scope>NUCLEOTIDE SEQUENCE</scope>
    <source>
        <strain evidence="9">Derf</strain>
        <tissue evidence="9">Whole organism</tissue>
    </source>
</reference>
<keyword evidence="2 6" id="KW-0396">Initiation factor</keyword>
<dbReference type="AlphaFoldDB" id="A0A922L5H4"/>
<organism evidence="9 10">
    <name type="scientific">Dermatophagoides farinae</name>
    <name type="common">American house dust mite</name>
    <dbReference type="NCBI Taxonomy" id="6954"/>
    <lineage>
        <taxon>Eukaryota</taxon>
        <taxon>Metazoa</taxon>
        <taxon>Ecdysozoa</taxon>
        <taxon>Arthropoda</taxon>
        <taxon>Chelicerata</taxon>
        <taxon>Arachnida</taxon>
        <taxon>Acari</taxon>
        <taxon>Acariformes</taxon>
        <taxon>Sarcoptiformes</taxon>
        <taxon>Astigmata</taxon>
        <taxon>Psoroptidia</taxon>
        <taxon>Analgoidea</taxon>
        <taxon>Pyroglyphidae</taxon>
        <taxon>Dermatophagoidinae</taxon>
        <taxon>Dermatophagoides</taxon>
    </lineage>
</organism>
<reference evidence="9" key="4">
    <citation type="journal article" date="2022" name="Res Sq">
        <title>Comparative Genomics Reveals Insights into the Divergent Evolution of Astigmatic Mites and Household Pest Adaptations.</title>
        <authorList>
            <person name="Xiong Q."/>
            <person name="Wan A.T.-Y."/>
            <person name="Liu X.-Y."/>
            <person name="Fung C.S.-H."/>
            <person name="Xiao X."/>
            <person name="Malainual N."/>
            <person name="Hou J."/>
            <person name="Wang L."/>
            <person name="Wang M."/>
            <person name="Yang K."/>
            <person name="Cui Y."/>
            <person name="Leung E."/>
            <person name="Nong W."/>
            <person name="Shin S.-K."/>
            <person name="Au S."/>
            <person name="Jeong K.Y."/>
            <person name="Chew F.T."/>
            <person name="Hui J."/>
            <person name="Leung T.F."/>
            <person name="Tungtrongchitr A."/>
            <person name="Zhong N."/>
            <person name="Liu Z."/>
            <person name="Tsui S."/>
        </authorList>
    </citation>
    <scope>NUCLEOTIDE SEQUENCE</scope>
    <source>
        <strain evidence="9">Derf</strain>
        <tissue evidence="9">Whole organism</tissue>
    </source>
</reference>
<evidence type="ECO:0000256" key="6">
    <source>
        <dbReference type="RuleBase" id="RU004374"/>
    </source>
</evidence>
<evidence type="ECO:0000256" key="5">
    <source>
        <dbReference type="ARBA" id="ARBA00022917"/>
    </source>
</evidence>
<evidence type="ECO:0000256" key="1">
    <source>
        <dbReference type="ARBA" id="ARBA00009860"/>
    </source>
</evidence>
<comment type="similarity">
    <text evidence="1 6">Belongs to the eukaryotic initiation factor 4E family.</text>
</comment>
<keyword evidence="10" id="KW-1185">Reference proteome</keyword>
<dbReference type="GO" id="GO:0016281">
    <property type="term" value="C:eukaryotic translation initiation factor 4F complex"/>
    <property type="evidence" value="ECO:0007669"/>
    <property type="project" value="TreeGrafter"/>
</dbReference>
<proteinExistence type="inferred from homology"/>
<dbReference type="EMBL" id="SDOV01000001">
    <property type="protein sequence ID" value="KAH7645904.1"/>
    <property type="molecule type" value="Genomic_DNA"/>
</dbReference>
<feature type="compositionally biased region" description="Basic and acidic residues" evidence="7">
    <location>
        <begin position="1"/>
        <end position="10"/>
    </location>
</feature>
<name>A0A922L5H4_DERFA</name>
<evidence type="ECO:0000256" key="3">
    <source>
        <dbReference type="ARBA" id="ARBA00022845"/>
    </source>
</evidence>
<dbReference type="Proteomes" id="UP000790347">
    <property type="component" value="Unassembled WGS sequence"/>
</dbReference>
<evidence type="ECO:0000256" key="4">
    <source>
        <dbReference type="ARBA" id="ARBA00022884"/>
    </source>
</evidence>
<evidence type="ECO:0000313" key="9">
    <source>
        <dbReference type="EMBL" id="KAH9516149.1"/>
    </source>
</evidence>
<dbReference type="PANTHER" id="PTHR11960">
    <property type="entry name" value="EUKARYOTIC TRANSLATION INITIATION FACTOR 4E RELATED"/>
    <property type="match status" value="1"/>
</dbReference>
<evidence type="ECO:0000313" key="10">
    <source>
        <dbReference type="Proteomes" id="UP000790347"/>
    </source>
</evidence>
<keyword evidence="3" id="KW-0810">Translation regulation</keyword>
<reference evidence="8" key="3">
    <citation type="journal article" date="2021" name="World Allergy Organ. J.">
        <title>Chromosome-level assembly of Dermatophagoides farinae genome and transcriptome reveals two novel allergens Der f 37 and Der f 39.</title>
        <authorList>
            <person name="Chen J."/>
            <person name="Cai Z."/>
            <person name="Fan D."/>
            <person name="Hu J."/>
            <person name="Hou Y."/>
            <person name="He Y."/>
            <person name="Zhang Z."/>
            <person name="Zhao Z."/>
            <person name="Gao P."/>
            <person name="Hu W."/>
            <person name="Sun J."/>
            <person name="Li J."/>
            <person name="Ji K."/>
        </authorList>
    </citation>
    <scope>NUCLEOTIDE SEQUENCE</scope>
    <source>
        <strain evidence="8">JKM2019</strain>
    </source>
</reference>
<accession>A0A922L5H4</accession>
<protein>
    <submittedName>
        <fullName evidence="8">Eukaryotic translation initiation factor 4e-like protein</fullName>
    </submittedName>
    <submittedName>
        <fullName evidence="9">Translation initiation factor eIF4E</fullName>
    </submittedName>
</protein>